<reference evidence="1" key="1">
    <citation type="journal article" date="2021" name="Proc. Natl. Acad. Sci. U.S.A.">
        <title>A Catalog of Tens of Thousands of Viruses from Human Metagenomes Reveals Hidden Associations with Chronic Diseases.</title>
        <authorList>
            <person name="Tisza M.J."/>
            <person name="Buck C.B."/>
        </authorList>
    </citation>
    <scope>NUCLEOTIDE SEQUENCE</scope>
    <source>
        <strain evidence="1">CtG4L18</strain>
    </source>
</reference>
<evidence type="ECO:0000313" key="1">
    <source>
        <dbReference type="EMBL" id="DAF96323.1"/>
    </source>
</evidence>
<organism evidence="1">
    <name type="scientific">Podoviridae sp. ctG4L18</name>
    <dbReference type="NCBI Taxonomy" id="2825234"/>
    <lineage>
        <taxon>Viruses</taxon>
        <taxon>Duplodnaviria</taxon>
        <taxon>Heunggongvirae</taxon>
        <taxon>Uroviricota</taxon>
        <taxon>Caudoviricetes</taxon>
    </lineage>
</organism>
<protein>
    <submittedName>
        <fullName evidence="1">Uncharacterized protein</fullName>
    </submittedName>
</protein>
<proteinExistence type="predicted"/>
<dbReference type="EMBL" id="BK016114">
    <property type="protein sequence ID" value="DAF96323.1"/>
    <property type="molecule type" value="Genomic_DNA"/>
</dbReference>
<accession>A0A8S5UPG5</accession>
<name>A0A8S5UPG5_9CAUD</name>
<sequence length="29" mass="3457">MDCPEITKRLRNSRKKRLRKVCTDLMAHG</sequence>